<feature type="transmembrane region" description="Helical" evidence="10">
    <location>
        <begin position="240"/>
        <end position="264"/>
    </location>
</feature>
<comment type="subcellular location">
    <subcellularLocation>
        <location evidence="1">Cell membrane</location>
        <topology evidence="1">Multi-pass membrane protein</topology>
    </subcellularLocation>
</comment>
<gene>
    <name evidence="11" type="ORF">EHF33_12520</name>
</gene>
<name>A0A3G8YQI8_9DEIO</name>
<keyword evidence="6" id="KW-0630">Potassium</keyword>
<reference evidence="11 12" key="1">
    <citation type="submission" date="2018-11" db="EMBL/GenBank/DDBJ databases">
        <title>Deinococcus shelandsis sp. nov., isolated from South Shetland Islands soil of Antarctica.</title>
        <authorList>
            <person name="Tian J."/>
        </authorList>
    </citation>
    <scope>NUCLEOTIDE SEQUENCE [LARGE SCALE GENOMIC DNA]</scope>
    <source>
        <strain evidence="11 12">S14-83T</strain>
    </source>
</reference>
<evidence type="ECO:0000313" key="11">
    <source>
        <dbReference type="EMBL" id="AZI43466.1"/>
    </source>
</evidence>
<dbReference type="RefSeq" id="WP_124872079.1">
    <property type="nucleotide sequence ID" value="NZ_CP034183.1"/>
</dbReference>
<keyword evidence="3" id="KW-1003">Cell membrane</keyword>
<dbReference type="PANTHER" id="PTHR32024">
    <property type="entry name" value="TRK SYSTEM POTASSIUM UPTAKE PROTEIN TRKG-RELATED"/>
    <property type="match status" value="1"/>
</dbReference>
<evidence type="ECO:0000256" key="8">
    <source>
        <dbReference type="ARBA" id="ARBA00023065"/>
    </source>
</evidence>
<keyword evidence="2" id="KW-0813">Transport</keyword>
<accession>A0A3G8YQI8</accession>
<organism evidence="11 12">
    <name type="scientific">Deinococcus psychrotolerans</name>
    <dbReference type="NCBI Taxonomy" id="2489213"/>
    <lineage>
        <taxon>Bacteria</taxon>
        <taxon>Thermotogati</taxon>
        <taxon>Deinococcota</taxon>
        <taxon>Deinococci</taxon>
        <taxon>Deinococcales</taxon>
        <taxon>Deinococcaceae</taxon>
        <taxon>Deinococcus</taxon>
    </lineage>
</organism>
<keyword evidence="12" id="KW-1185">Reference proteome</keyword>
<dbReference type="OrthoDB" id="9810952at2"/>
<evidence type="ECO:0000256" key="1">
    <source>
        <dbReference type="ARBA" id="ARBA00004651"/>
    </source>
</evidence>
<feature type="transmembrane region" description="Helical" evidence="10">
    <location>
        <begin position="32"/>
        <end position="50"/>
    </location>
</feature>
<feature type="transmembrane region" description="Helical" evidence="10">
    <location>
        <begin position="176"/>
        <end position="195"/>
    </location>
</feature>
<feature type="transmembrane region" description="Helical" evidence="10">
    <location>
        <begin position="300"/>
        <end position="319"/>
    </location>
</feature>
<evidence type="ECO:0000256" key="3">
    <source>
        <dbReference type="ARBA" id="ARBA00022475"/>
    </source>
</evidence>
<dbReference type="GO" id="GO:0005886">
    <property type="term" value="C:plasma membrane"/>
    <property type="evidence" value="ECO:0007669"/>
    <property type="project" value="UniProtKB-SubCell"/>
</dbReference>
<evidence type="ECO:0000256" key="9">
    <source>
        <dbReference type="ARBA" id="ARBA00023136"/>
    </source>
</evidence>
<feature type="transmembrane region" description="Helical" evidence="10">
    <location>
        <begin position="207"/>
        <end position="228"/>
    </location>
</feature>
<protein>
    <submittedName>
        <fullName evidence="11">Potassium transporter KtrB</fullName>
    </submittedName>
</protein>
<dbReference type="PANTHER" id="PTHR32024:SF1">
    <property type="entry name" value="KTR SYSTEM POTASSIUM UPTAKE PROTEIN B"/>
    <property type="match status" value="1"/>
</dbReference>
<dbReference type="GO" id="GO:0015379">
    <property type="term" value="F:potassium:chloride symporter activity"/>
    <property type="evidence" value="ECO:0007669"/>
    <property type="project" value="InterPro"/>
</dbReference>
<dbReference type="NCBIfam" id="TIGR00933">
    <property type="entry name" value="2a38"/>
    <property type="match status" value="1"/>
</dbReference>
<sequence length="463" mass="49607">MSWKITLTRPNWLRARSQQPKRRRGQLSPAQLIALTYAGGIVLGTLLLSLPGVYQAGEHLSLVQRLFTATSAICVTGLVVADTAGTFSIFGQVILLLLIQVGGVGIITFGTLFAFLRGRRINFSERMQLAQQVQALDVGGVLTLIRAIFTYTLVAELIGTLLLWTRFGPEQGTWPGLYSAFFHSVSAYNSAGFVLGDFSRYAADPLISLTVTALIVLGGLGFLVQLNVLSNIHRPRQNRLLTYTKLTLTVTGLLLVLGTLLIALTEWHNPKTLEPLPLSGKLLASLFQSATPRSAGFSTLHIASMQPASILVIMILMLIGASPGSTGGGIKTTTLAVLVGSAWNMVRGRGELVVFGRRIEPDIVVRAGTVTTLYAGLLLSALFVLMATNGHISFELLLFEAISAAATVGLSLDVTHQINTAGLLLLTALMYLGRIGPLTFAVAFNLRGNTAIKYPAERDIPIG</sequence>
<dbReference type="InterPro" id="IPR004772">
    <property type="entry name" value="TrkH"/>
</dbReference>
<feature type="transmembrane region" description="Helical" evidence="10">
    <location>
        <begin position="93"/>
        <end position="116"/>
    </location>
</feature>
<dbReference type="EMBL" id="CP034183">
    <property type="protein sequence ID" value="AZI43466.1"/>
    <property type="molecule type" value="Genomic_DNA"/>
</dbReference>
<feature type="transmembrane region" description="Helical" evidence="10">
    <location>
        <begin position="62"/>
        <end position="81"/>
    </location>
</feature>
<keyword evidence="7 10" id="KW-1133">Transmembrane helix</keyword>
<evidence type="ECO:0000313" key="12">
    <source>
        <dbReference type="Proteomes" id="UP000276417"/>
    </source>
</evidence>
<evidence type="ECO:0000256" key="6">
    <source>
        <dbReference type="ARBA" id="ARBA00022958"/>
    </source>
</evidence>
<dbReference type="Pfam" id="PF02386">
    <property type="entry name" value="TrkH"/>
    <property type="match status" value="1"/>
</dbReference>
<dbReference type="Proteomes" id="UP000276417">
    <property type="component" value="Chromosome 1"/>
</dbReference>
<dbReference type="AlphaFoldDB" id="A0A3G8YQI8"/>
<evidence type="ECO:0000256" key="10">
    <source>
        <dbReference type="SAM" id="Phobius"/>
    </source>
</evidence>
<evidence type="ECO:0000256" key="5">
    <source>
        <dbReference type="ARBA" id="ARBA00022692"/>
    </source>
</evidence>
<evidence type="ECO:0000256" key="7">
    <source>
        <dbReference type="ARBA" id="ARBA00022989"/>
    </source>
</evidence>
<proteinExistence type="predicted"/>
<evidence type="ECO:0000256" key="2">
    <source>
        <dbReference type="ARBA" id="ARBA00022448"/>
    </source>
</evidence>
<feature type="transmembrane region" description="Helical" evidence="10">
    <location>
        <begin position="424"/>
        <end position="446"/>
    </location>
</feature>
<dbReference type="InterPro" id="IPR003445">
    <property type="entry name" value="Cat_transpt"/>
</dbReference>
<feature type="transmembrane region" description="Helical" evidence="10">
    <location>
        <begin position="144"/>
        <end position="164"/>
    </location>
</feature>
<keyword evidence="4" id="KW-0633">Potassium transport</keyword>
<evidence type="ECO:0000256" key="4">
    <source>
        <dbReference type="ARBA" id="ARBA00022538"/>
    </source>
</evidence>
<dbReference type="KEGG" id="dph:EHF33_12520"/>
<feature type="transmembrane region" description="Helical" evidence="10">
    <location>
        <begin position="363"/>
        <end position="385"/>
    </location>
</feature>
<keyword evidence="5 10" id="KW-0812">Transmembrane</keyword>
<keyword evidence="9 10" id="KW-0472">Membrane</keyword>
<keyword evidence="8" id="KW-0406">Ion transport</keyword>